<feature type="domain" description="AB hydrolase-1" evidence="1">
    <location>
        <begin position="37"/>
        <end position="278"/>
    </location>
</feature>
<dbReference type="GO" id="GO:0016787">
    <property type="term" value="F:hydrolase activity"/>
    <property type="evidence" value="ECO:0007669"/>
    <property type="project" value="UniProtKB-KW"/>
</dbReference>
<dbReference type="Pfam" id="PF12697">
    <property type="entry name" value="Abhydrolase_6"/>
    <property type="match status" value="1"/>
</dbReference>
<dbReference type="InterPro" id="IPR000073">
    <property type="entry name" value="AB_hydrolase_1"/>
</dbReference>
<dbReference type="PANTHER" id="PTHR43194">
    <property type="entry name" value="HYDROLASE ALPHA/BETA FOLD FAMILY"/>
    <property type="match status" value="1"/>
</dbReference>
<organism evidence="2 3">
    <name type="scientific">Calocera viscosa (strain TUFC12733)</name>
    <dbReference type="NCBI Taxonomy" id="1330018"/>
    <lineage>
        <taxon>Eukaryota</taxon>
        <taxon>Fungi</taxon>
        <taxon>Dikarya</taxon>
        <taxon>Basidiomycota</taxon>
        <taxon>Agaricomycotina</taxon>
        <taxon>Dacrymycetes</taxon>
        <taxon>Dacrymycetales</taxon>
        <taxon>Dacrymycetaceae</taxon>
        <taxon>Calocera</taxon>
    </lineage>
</organism>
<name>A0A167H927_CALVF</name>
<dbReference type="OrthoDB" id="408373at2759"/>
<reference evidence="2 3" key="1">
    <citation type="journal article" date="2016" name="Mol. Biol. Evol.">
        <title>Comparative Genomics of Early-Diverging Mushroom-Forming Fungi Provides Insights into the Origins of Lignocellulose Decay Capabilities.</title>
        <authorList>
            <person name="Nagy L.G."/>
            <person name="Riley R."/>
            <person name="Tritt A."/>
            <person name="Adam C."/>
            <person name="Daum C."/>
            <person name="Floudas D."/>
            <person name="Sun H."/>
            <person name="Yadav J.S."/>
            <person name="Pangilinan J."/>
            <person name="Larsson K.H."/>
            <person name="Matsuura K."/>
            <person name="Barry K."/>
            <person name="Labutti K."/>
            <person name="Kuo R."/>
            <person name="Ohm R.A."/>
            <person name="Bhattacharya S.S."/>
            <person name="Shirouzu T."/>
            <person name="Yoshinaga Y."/>
            <person name="Martin F.M."/>
            <person name="Grigoriev I.V."/>
            <person name="Hibbett D.S."/>
        </authorList>
    </citation>
    <scope>NUCLEOTIDE SEQUENCE [LARGE SCALE GENOMIC DNA]</scope>
    <source>
        <strain evidence="2 3">TUFC12733</strain>
    </source>
</reference>
<keyword evidence="3" id="KW-1185">Reference proteome</keyword>
<dbReference type="SUPFAM" id="SSF53474">
    <property type="entry name" value="alpha/beta-Hydrolases"/>
    <property type="match status" value="1"/>
</dbReference>
<dbReference type="Gene3D" id="3.40.50.1820">
    <property type="entry name" value="alpha/beta hydrolase"/>
    <property type="match status" value="1"/>
</dbReference>
<dbReference type="PANTHER" id="PTHR43194:SF2">
    <property type="entry name" value="PEROXISOMAL MEMBRANE PROTEIN LPX1"/>
    <property type="match status" value="1"/>
</dbReference>
<gene>
    <name evidence="2" type="ORF">CALVIDRAFT_541896</name>
</gene>
<proteinExistence type="predicted"/>
<dbReference type="InterPro" id="IPR029058">
    <property type="entry name" value="AB_hydrolase_fold"/>
</dbReference>
<dbReference type="AlphaFoldDB" id="A0A167H927"/>
<dbReference type="Proteomes" id="UP000076738">
    <property type="component" value="Unassembled WGS sequence"/>
</dbReference>
<dbReference type="STRING" id="1330018.A0A167H927"/>
<dbReference type="InterPro" id="IPR050228">
    <property type="entry name" value="Carboxylesterase_BioH"/>
</dbReference>
<evidence type="ECO:0000313" key="2">
    <source>
        <dbReference type="EMBL" id="KZO91373.1"/>
    </source>
</evidence>
<dbReference type="EMBL" id="KV417324">
    <property type="protein sequence ID" value="KZO91373.1"/>
    <property type="molecule type" value="Genomic_DNA"/>
</dbReference>
<evidence type="ECO:0000313" key="3">
    <source>
        <dbReference type="Proteomes" id="UP000076738"/>
    </source>
</evidence>
<sequence length="288" mass="31217">MFKLAKRSYPITAKLLTSSDGTKIYAEATGDPSKPSIIFVPGFALSAVVFDGLFHNERLLEKYYLVLYEPRGHARSGQPEAEEAYASQRYADDFLAVVRGFNLHKPIWAGWSASGAISTDIITALGPDAVSAFVYISGVPTMVGSEAFRTDFLNSCVGGLLTPDAVGQAQAAMTFVNGCFEKPDAVPYLMRVAMVGSTFTQTPTARLRGLMRQQDPSALYRASAGGLPLLFVYGQKDGAVKTDVIGKVLRQHFKRLLVREIPGVGHTPFIEAPDAFVAHLIEFADQVC</sequence>
<evidence type="ECO:0000259" key="1">
    <source>
        <dbReference type="Pfam" id="PF12697"/>
    </source>
</evidence>
<accession>A0A167H927</accession>
<protein>
    <submittedName>
        <fullName evidence="2">Alpha/beta-hydrolase</fullName>
    </submittedName>
</protein>
<keyword evidence="2" id="KW-0378">Hydrolase</keyword>